<dbReference type="OrthoDB" id="18797at2759"/>
<reference evidence="3" key="1">
    <citation type="journal article" date="2013" name="Proc. Natl. Acad. Sci. U.S.A.">
        <title>Genome structure and metabolic features in the red seaweed Chondrus crispus shed light on evolution of the Archaeplastida.</title>
        <authorList>
            <person name="Collen J."/>
            <person name="Porcel B."/>
            <person name="Carre W."/>
            <person name="Ball S.G."/>
            <person name="Chaparro C."/>
            <person name="Tonon T."/>
            <person name="Barbeyron T."/>
            <person name="Michel G."/>
            <person name="Noel B."/>
            <person name="Valentin K."/>
            <person name="Elias M."/>
            <person name="Artiguenave F."/>
            <person name="Arun A."/>
            <person name="Aury J.M."/>
            <person name="Barbosa-Neto J.F."/>
            <person name="Bothwell J.H."/>
            <person name="Bouget F.Y."/>
            <person name="Brillet L."/>
            <person name="Cabello-Hurtado F."/>
            <person name="Capella-Gutierrez S."/>
            <person name="Charrier B."/>
            <person name="Cladiere L."/>
            <person name="Cock J.M."/>
            <person name="Coelho S.M."/>
            <person name="Colleoni C."/>
            <person name="Czjzek M."/>
            <person name="Da Silva C."/>
            <person name="Delage L."/>
            <person name="Denoeud F."/>
            <person name="Deschamps P."/>
            <person name="Dittami S.M."/>
            <person name="Gabaldon T."/>
            <person name="Gachon C.M."/>
            <person name="Groisillier A."/>
            <person name="Herve C."/>
            <person name="Jabbari K."/>
            <person name="Katinka M."/>
            <person name="Kloareg B."/>
            <person name="Kowalczyk N."/>
            <person name="Labadie K."/>
            <person name="Leblanc C."/>
            <person name="Lopez P.J."/>
            <person name="McLachlan D.H."/>
            <person name="Meslet-Cladiere L."/>
            <person name="Moustafa A."/>
            <person name="Nehr Z."/>
            <person name="Nyvall Collen P."/>
            <person name="Panaud O."/>
            <person name="Partensky F."/>
            <person name="Poulain J."/>
            <person name="Rensing S.A."/>
            <person name="Rousvoal S."/>
            <person name="Samson G."/>
            <person name="Symeonidi A."/>
            <person name="Weissenbach J."/>
            <person name="Zambounis A."/>
            <person name="Wincker P."/>
            <person name="Boyen C."/>
        </authorList>
    </citation>
    <scope>NUCLEOTIDE SEQUENCE [LARGE SCALE GENOMIC DNA]</scope>
    <source>
        <strain evidence="3">cv. Stackhouse</strain>
    </source>
</reference>
<keyword evidence="3" id="KW-1185">Reference proteome</keyword>
<dbReference type="RefSeq" id="XP_005711691.1">
    <property type="nucleotide sequence ID" value="XM_005711634.1"/>
</dbReference>
<evidence type="ECO:0000256" key="1">
    <source>
        <dbReference type="SAM" id="Coils"/>
    </source>
</evidence>
<dbReference type="SUPFAM" id="SSF52540">
    <property type="entry name" value="P-loop containing nucleoside triphosphate hydrolases"/>
    <property type="match status" value="1"/>
</dbReference>
<dbReference type="PANTHER" id="PTHR32114">
    <property type="entry name" value="ABC TRANSPORTER ABCH.3"/>
    <property type="match status" value="1"/>
</dbReference>
<dbReference type="PhylomeDB" id="R7QSE1"/>
<sequence length="799" mass="90606">MRRSYRQGLCFKVNDIDLTCLDVKETQSRIDRLVNGTLLPHTVFFGQHMGPGRGLVDSTDRTLKEHLAMVFPLDVWKAARSMSREKISSLHDVILTSEASLDAAKAVLFRLQAAESSARDQYNAFEAQREKTLTHIDEERNSFHARNSRSSEDSVAYSETFPTTADQLSTIIEDCKHKLRQLEDYTGNALDSQRESTASALTLSKASLLAAEEVQSRITSLMLKGRDWEEERERKARDIRTYIESARKELKGMQSLADIDAKWSAASMEMRDCEEKFQELVMVNIDFKNDQSHASFSTEVSVVQESRKRVSAIQDERVRLETALHEVKARLLQSENVSLSSSDASGEEHGLLALSNPTSCETCLRPFDGELYVQARSQLEKEAAAIEEAVLKTEAQHKNEKISYEAAVRVLGAEVDEERRRLLDRKAKVSETFSILRSMRNTRSSLSREISEFEKKLNILYRDPNLYLNEIQEITATLRKATHSEPMGNIVNIVQENVAASREALSQAERQYEAVIAEVQAREILRTESLSRRRNLQDHIDDLLDVQKKYQSLESARNSAQQDVNPYMESLRRVRSELNAETSTFEKREQEFSKLKGSLNTFKSLDVAFGPRGVPSFVLEEGLLWLERLTSMYLDRLSAGELMLQIRAFSDYKSSNRVEGDNKEIISKKVFVRTGGALPVFRERTLRQLSGGQRRRCSLAFALAFADLAHERAGFRSSLIVMDEILQSLDEDGRRRISKILPALLDEKHSPRNTVLVVAQDEAPEIAGLAHGGIDIVSRKMDQSEVLLDSIDSALPYRR</sequence>
<dbReference type="EMBL" id="HG002370">
    <property type="protein sequence ID" value="CDF41397.1"/>
    <property type="molecule type" value="Genomic_DNA"/>
</dbReference>
<dbReference type="CDD" id="cd00267">
    <property type="entry name" value="ABC_ATPase"/>
    <property type="match status" value="1"/>
</dbReference>
<dbReference type="PANTHER" id="PTHR32114:SF2">
    <property type="entry name" value="ABC TRANSPORTER ABCH.3"/>
    <property type="match status" value="1"/>
</dbReference>
<name>R7QSE1_CHOCR</name>
<dbReference type="InterPro" id="IPR027417">
    <property type="entry name" value="P-loop_NTPase"/>
</dbReference>
<evidence type="ECO:0000313" key="3">
    <source>
        <dbReference type="Proteomes" id="UP000012073"/>
    </source>
</evidence>
<organism evidence="2 3">
    <name type="scientific">Chondrus crispus</name>
    <name type="common">Carrageen Irish moss</name>
    <name type="synonym">Polymorpha crispa</name>
    <dbReference type="NCBI Taxonomy" id="2769"/>
    <lineage>
        <taxon>Eukaryota</taxon>
        <taxon>Rhodophyta</taxon>
        <taxon>Florideophyceae</taxon>
        <taxon>Rhodymeniophycidae</taxon>
        <taxon>Gigartinales</taxon>
        <taxon>Gigartinaceae</taxon>
        <taxon>Chondrus</taxon>
    </lineage>
</organism>
<dbReference type="Proteomes" id="UP000012073">
    <property type="component" value="Unassembled WGS sequence"/>
</dbReference>
<dbReference type="Gramene" id="CDF41397">
    <property type="protein sequence ID" value="CDF41397"/>
    <property type="gene ID" value="CHC_T00007986001"/>
</dbReference>
<gene>
    <name evidence="2" type="ORF">CHC_T00007986001</name>
</gene>
<protein>
    <recommendedName>
        <fullName evidence="4">RecF/RecN/SMC N-terminal domain-containing protein</fullName>
    </recommendedName>
</protein>
<proteinExistence type="predicted"/>
<keyword evidence="1" id="KW-0175">Coiled coil</keyword>
<dbReference type="KEGG" id="ccp:CHC_T00007986001"/>
<dbReference type="AlphaFoldDB" id="R7QSE1"/>
<feature type="coiled-coil region" evidence="1">
    <location>
        <begin position="436"/>
        <end position="463"/>
    </location>
</feature>
<feature type="coiled-coil region" evidence="1">
    <location>
        <begin position="303"/>
        <end position="330"/>
    </location>
</feature>
<feature type="coiled-coil region" evidence="1">
    <location>
        <begin position="491"/>
        <end position="563"/>
    </location>
</feature>
<dbReference type="Gene3D" id="3.40.50.300">
    <property type="entry name" value="P-loop containing nucleotide triphosphate hydrolases"/>
    <property type="match status" value="1"/>
</dbReference>
<dbReference type="GeneID" id="17319424"/>
<accession>R7QSE1</accession>
<evidence type="ECO:0008006" key="4">
    <source>
        <dbReference type="Google" id="ProtNLM"/>
    </source>
</evidence>
<evidence type="ECO:0000313" key="2">
    <source>
        <dbReference type="EMBL" id="CDF41397.1"/>
    </source>
</evidence>